<sequence length="305" mass="34559">MESTSRESLGGEKMEATFSKKENTRKAKTKKAEKVTPGGILVIILLTLLALITLVPFIWMVSASFKTNNEVFTIPIQWIPKSWHPENYSVIWERIPLLTFFKNTLFLSIVITIIQLFTSSFAAYGFSKMNFRGRDTLFITYIATIAIPWQSYMIPQFIMMRQLGLTDTLWSLVLLQAFNAFGVFLLKQYYSSIPDSLCESARIDGLSEWGIYWKIILPLTKPALASLTIITFVNTWNDYMGPFIYLSSTENKTIQLGLKMFVGLFDAEYALIMAASVVSILPVGIVFLAMQKYFVEGIATSGMKN</sequence>
<organism evidence="10 11">
    <name type="scientific">Enterococcus faecalis TX4248</name>
    <dbReference type="NCBI Taxonomy" id="749495"/>
    <lineage>
        <taxon>Bacteria</taxon>
        <taxon>Bacillati</taxon>
        <taxon>Bacillota</taxon>
        <taxon>Bacilli</taxon>
        <taxon>Lactobacillales</taxon>
        <taxon>Enterococcaceae</taxon>
        <taxon>Enterococcus</taxon>
    </lineage>
</organism>
<evidence type="ECO:0000256" key="8">
    <source>
        <dbReference type="SAM" id="MobiDB-lite"/>
    </source>
</evidence>
<dbReference type="InterPro" id="IPR035906">
    <property type="entry name" value="MetI-like_sf"/>
</dbReference>
<dbReference type="AlphaFoldDB" id="A0A125W2C8"/>
<dbReference type="InterPro" id="IPR000515">
    <property type="entry name" value="MetI-like"/>
</dbReference>
<feature type="transmembrane region" description="Helical" evidence="7">
    <location>
        <begin position="35"/>
        <end position="59"/>
    </location>
</feature>
<evidence type="ECO:0000259" key="9">
    <source>
        <dbReference type="PROSITE" id="PS50928"/>
    </source>
</evidence>
<keyword evidence="4 7" id="KW-0812">Transmembrane</keyword>
<dbReference type="SUPFAM" id="SSF161098">
    <property type="entry name" value="MetI-like"/>
    <property type="match status" value="1"/>
</dbReference>
<keyword evidence="5 7" id="KW-1133">Transmembrane helix</keyword>
<dbReference type="EMBL" id="AEBR01000106">
    <property type="protein sequence ID" value="EFM81461.1"/>
    <property type="molecule type" value="Genomic_DNA"/>
</dbReference>
<evidence type="ECO:0000313" key="11">
    <source>
        <dbReference type="Proteomes" id="UP000004846"/>
    </source>
</evidence>
<dbReference type="HOGENOM" id="CLU_016047_1_1_9"/>
<evidence type="ECO:0000256" key="7">
    <source>
        <dbReference type="RuleBase" id="RU363032"/>
    </source>
</evidence>
<evidence type="ECO:0000313" key="10">
    <source>
        <dbReference type="EMBL" id="EFM81461.1"/>
    </source>
</evidence>
<proteinExistence type="inferred from homology"/>
<dbReference type="PROSITE" id="PS50928">
    <property type="entry name" value="ABC_TM1"/>
    <property type="match status" value="1"/>
</dbReference>
<dbReference type="PANTHER" id="PTHR43744:SF12">
    <property type="entry name" value="ABC TRANSPORTER PERMEASE PROTEIN MG189-RELATED"/>
    <property type="match status" value="1"/>
</dbReference>
<dbReference type="GeneID" id="60894391"/>
<evidence type="ECO:0000256" key="5">
    <source>
        <dbReference type="ARBA" id="ARBA00022989"/>
    </source>
</evidence>
<keyword evidence="6 7" id="KW-0472">Membrane</keyword>
<reference evidence="10 11" key="1">
    <citation type="submission" date="2010-07" db="EMBL/GenBank/DDBJ databases">
        <authorList>
            <person name="Sid Ahmed O."/>
        </authorList>
    </citation>
    <scope>NUCLEOTIDE SEQUENCE [LARGE SCALE GENOMIC DNA]</scope>
    <source>
        <strain evidence="10 11">TX4248</strain>
    </source>
</reference>
<dbReference type="RefSeq" id="WP_002383582.1">
    <property type="nucleotide sequence ID" value="NZ_GL454487.1"/>
</dbReference>
<dbReference type="CDD" id="cd06261">
    <property type="entry name" value="TM_PBP2"/>
    <property type="match status" value="1"/>
</dbReference>
<comment type="caution">
    <text evidence="10">The sequence shown here is derived from an EMBL/GenBank/DDBJ whole genome shotgun (WGS) entry which is preliminary data.</text>
</comment>
<feature type="transmembrane region" description="Helical" evidence="7">
    <location>
        <begin position="105"/>
        <end position="126"/>
    </location>
</feature>
<name>A0A125W2C8_ENTFL</name>
<comment type="similarity">
    <text evidence="7">Belongs to the binding-protein-dependent transport system permease family.</text>
</comment>
<keyword evidence="3" id="KW-1003">Cell membrane</keyword>
<gene>
    <name evidence="10" type="ORF">HMPREF9498_02993</name>
</gene>
<feature type="transmembrane region" description="Helical" evidence="7">
    <location>
        <begin position="211"/>
        <end position="233"/>
    </location>
</feature>
<evidence type="ECO:0000256" key="4">
    <source>
        <dbReference type="ARBA" id="ARBA00022692"/>
    </source>
</evidence>
<feature type="domain" description="ABC transmembrane type-1" evidence="9">
    <location>
        <begin position="101"/>
        <end position="290"/>
    </location>
</feature>
<dbReference type="GO" id="GO:0005886">
    <property type="term" value="C:plasma membrane"/>
    <property type="evidence" value="ECO:0007669"/>
    <property type="project" value="UniProtKB-SubCell"/>
</dbReference>
<evidence type="ECO:0000256" key="3">
    <source>
        <dbReference type="ARBA" id="ARBA00022475"/>
    </source>
</evidence>
<feature type="compositionally biased region" description="Basic and acidic residues" evidence="8">
    <location>
        <begin position="9"/>
        <end position="30"/>
    </location>
</feature>
<dbReference type="PANTHER" id="PTHR43744">
    <property type="entry name" value="ABC TRANSPORTER PERMEASE PROTEIN MG189-RELATED-RELATED"/>
    <property type="match status" value="1"/>
</dbReference>
<dbReference type="Pfam" id="PF00528">
    <property type="entry name" value="BPD_transp_1"/>
    <property type="match status" value="1"/>
</dbReference>
<feature type="transmembrane region" description="Helical" evidence="7">
    <location>
        <begin position="170"/>
        <end position="190"/>
    </location>
</feature>
<feature type="transmembrane region" description="Helical" evidence="7">
    <location>
        <begin position="138"/>
        <end position="158"/>
    </location>
</feature>
<evidence type="ECO:0000256" key="6">
    <source>
        <dbReference type="ARBA" id="ARBA00023136"/>
    </source>
</evidence>
<accession>A0A125W2C8</accession>
<keyword evidence="2 7" id="KW-0813">Transport</keyword>
<feature type="region of interest" description="Disordered" evidence="8">
    <location>
        <begin position="1"/>
        <end position="30"/>
    </location>
</feature>
<dbReference type="GO" id="GO:0055085">
    <property type="term" value="P:transmembrane transport"/>
    <property type="evidence" value="ECO:0007669"/>
    <property type="project" value="InterPro"/>
</dbReference>
<protein>
    <submittedName>
        <fullName evidence="10">ABC transporter, permease protein</fullName>
    </submittedName>
</protein>
<feature type="transmembrane region" description="Helical" evidence="7">
    <location>
        <begin position="269"/>
        <end position="290"/>
    </location>
</feature>
<evidence type="ECO:0000256" key="1">
    <source>
        <dbReference type="ARBA" id="ARBA00004651"/>
    </source>
</evidence>
<comment type="subcellular location">
    <subcellularLocation>
        <location evidence="1 7">Cell membrane</location>
        <topology evidence="1 7">Multi-pass membrane protein</topology>
    </subcellularLocation>
</comment>
<dbReference type="Proteomes" id="UP000004846">
    <property type="component" value="Unassembled WGS sequence"/>
</dbReference>
<evidence type="ECO:0000256" key="2">
    <source>
        <dbReference type="ARBA" id="ARBA00022448"/>
    </source>
</evidence>
<dbReference type="Gene3D" id="1.10.3720.10">
    <property type="entry name" value="MetI-like"/>
    <property type="match status" value="1"/>
</dbReference>